<evidence type="ECO:0000256" key="1">
    <source>
        <dbReference type="SAM" id="MobiDB-lite"/>
    </source>
</evidence>
<dbReference type="Proteomes" id="UP001152798">
    <property type="component" value="Chromosome 7"/>
</dbReference>
<dbReference type="EMBL" id="OV725083">
    <property type="protein sequence ID" value="CAH1407998.1"/>
    <property type="molecule type" value="Genomic_DNA"/>
</dbReference>
<feature type="region of interest" description="Disordered" evidence="1">
    <location>
        <begin position="41"/>
        <end position="70"/>
    </location>
</feature>
<protein>
    <submittedName>
        <fullName evidence="2">Uncharacterized protein</fullName>
    </submittedName>
</protein>
<feature type="region of interest" description="Disordered" evidence="1">
    <location>
        <begin position="1"/>
        <end position="22"/>
    </location>
</feature>
<dbReference type="AlphaFoldDB" id="A0A9P0MZD2"/>
<proteinExistence type="predicted"/>
<evidence type="ECO:0000313" key="3">
    <source>
        <dbReference type="Proteomes" id="UP001152798"/>
    </source>
</evidence>
<keyword evidence="3" id="KW-1185">Reference proteome</keyword>
<reference evidence="2" key="1">
    <citation type="submission" date="2022-01" db="EMBL/GenBank/DDBJ databases">
        <authorList>
            <person name="King R."/>
        </authorList>
    </citation>
    <scope>NUCLEOTIDE SEQUENCE</scope>
</reference>
<sequence>MRRRLLQSAGTRPTSGALVRVREGSSRKRVEFTSCFLGGVTVRRPMHSGGTQPSRERKRGGREEKKNRRRRNGLVWKCIRKYCLLRSFTVLLTVPEPCGTGRANVSRRFIRSVDSPLAFYSYFNMEATRRLFTSLRIN</sequence>
<dbReference type="OrthoDB" id="10600538at2759"/>
<accession>A0A9P0MZD2</accession>
<gene>
    <name evidence="2" type="ORF">NEZAVI_LOCUS15605</name>
</gene>
<organism evidence="2 3">
    <name type="scientific">Nezara viridula</name>
    <name type="common">Southern green stink bug</name>
    <name type="synonym">Cimex viridulus</name>
    <dbReference type="NCBI Taxonomy" id="85310"/>
    <lineage>
        <taxon>Eukaryota</taxon>
        <taxon>Metazoa</taxon>
        <taxon>Ecdysozoa</taxon>
        <taxon>Arthropoda</taxon>
        <taxon>Hexapoda</taxon>
        <taxon>Insecta</taxon>
        <taxon>Pterygota</taxon>
        <taxon>Neoptera</taxon>
        <taxon>Paraneoptera</taxon>
        <taxon>Hemiptera</taxon>
        <taxon>Heteroptera</taxon>
        <taxon>Panheteroptera</taxon>
        <taxon>Pentatomomorpha</taxon>
        <taxon>Pentatomoidea</taxon>
        <taxon>Pentatomidae</taxon>
        <taxon>Pentatominae</taxon>
        <taxon>Nezara</taxon>
    </lineage>
</organism>
<name>A0A9P0MZD2_NEZVI</name>
<evidence type="ECO:0000313" key="2">
    <source>
        <dbReference type="EMBL" id="CAH1407998.1"/>
    </source>
</evidence>